<keyword evidence="1" id="KW-0547">Nucleotide-binding</keyword>
<dbReference type="SUPFAM" id="SSF54585">
    <property type="entry name" value="Cdc48 domain 2-like"/>
    <property type="match status" value="1"/>
</dbReference>
<dbReference type="GO" id="GO:0005524">
    <property type="term" value="F:ATP binding"/>
    <property type="evidence" value="ECO:0007669"/>
    <property type="project" value="UniProtKB-KW"/>
</dbReference>
<evidence type="ECO:0000313" key="3">
    <source>
        <dbReference type="EMBL" id="KAF5955793.1"/>
    </source>
</evidence>
<name>A0A7J7HSE8_CAMSI</name>
<accession>A0A7J7HSE8</accession>
<evidence type="ECO:0000256" key="2">
    <source>
        <dbReference type="ARBA" id="ARBA00022840"/>
    </source>
</evidence>
<organism evidence="3 4">
    <name type="scientific">Camellia sinensis</name>
    <name type="common">Tea plant</name>
    <name type="synonym">Thea sinensis</name>
    <dbReference type="NCBI Taxonomy" id="4442"/>
    <lineage>
        <taxon>Eukaryota</taxon>
        <taxon>Viridiplantae</taxon>
        <taxon>Streptophyta</taxon>
        <taxon>Embryophyta</taxon>
        <taxon>Tracheophyta</taxon>
        <taxon>Spermatophyta</taxon>
        <taxon>Magnoliopsida</taxon>
        <taxon>eudicotyledons</taxon>
        <taxon>Gunneridae</taxon>
        <taxon>Pentapetalae</taxon>
        <taxon>asterids</taxon>
        <taxon>Ericales</taxon>
        <taxon>Theaceae</taxon>
        <taxon>Camellia</taxon>
    </lineage>
</organism>
<proteinExistence type="predicted"/>
<dbReference type="AlphaFoldDB" id="A0A7J7HSE8"/>
<gene>
    <name evidence="3" type="ORF">HYC85_008649</name>
</gene>
<evidence type="ECO:0000256" key="1">
    <source>
        <dbReference type="ARBA" id="ARBA00022741"/>
    </source>
</evidence>
<keyword evidence="2" id="KW-0067">ATP-binding</keyword>
<dbReference type="InterPro" id="IPR029067">
    <property type="entry name" value="CDC48_domain_2-like_sf"/>
</dbReference>
<dbReference type="Proteomes" id="UP000593564">
    <property type="component" value="Unassembled WGS sequence"/>
</dbReference>
<reference evidence="3 4" key="2">
    <citation type="submission" date="2020-07" db="EMBL/GenBank/DDBJ databases">
        <title>Genome assembly of wild tea tree DASZ reveals pedigree and selection history of tea varieties.</title>
        <authorList>
            <person name="Zhang W."/>
        </authorList>
    </citation>
    <scope>NUCLEOTIDE SEQUENCE [LARGE SCALE GENOMIC DNA]</scope>
    <source>
        <strain evidence="4">cv. G240</strain>
        <tissue evidence="3">Leaf</tissue>
    </source>
</reference>
<keyword evidence="4" id="KW-1185">Reference proteome</keyword>
<protein>
    <submittedName>
        <fullName evidence="3">Uncharacterized protein</fullName>
    </submittedName>
</protein>
<evidence type="ECO:0000313" key="4">
    <source>
        <dbReference type="Proteomes" id="UP000593564"/>
    </source>
</evidence>
<sequence>MSPEGANLGGDGAKYLFAMEYHNNFQKLGTEFSLAAFGFLGLSLKSTIHGSQLQRFVPPEDFNLALLTLELEFVKKGAKDEQVDVVLLSQQIRKRFINQALLLVRVAYSKGKFSVINYKFPDLYATVCYGSLFTYVTNSLSNKCLNAIGPGLALTSQSYWALTPRP</sequence>
<comment type="caution">
    <text evidence="3">The sequence shown here is derived from an EMBL/GenBank/DDBJ whole genome shotgun (WGS) entry which is preliminary data.</text>
</comment>
<reference evidence="4" key="1">
    <citation type="journal article" date="2020" name="Nat. Commun.">
        <title>Genome assembly of wild tea tree DASZ reveals pedigree and selection history of tea varieties.</title>
        <authorList>
            <person name="Zhang W."/>
            <person name="Zhang Y."/>
            <person name="Qiu H."/>
            <person name="Guo Y."/>
            <person name="Wan H."/>
            <person name="Zhang X."/>
            <person name="Scossa F."/>
            <person name="Alseekh S."/>
            <person name="Zhang Q."/>
            <person name="Wang P."/>
            <person name="Xu L."/>
            <person name="Schmidt M.H."/>
            <person name="Jia X."/>
            <person name="Li D."/>
            <person name="Zhu A."/>
            <person name="Guo F."/>
            <person name="Chen W."/>
            <person name="Ni D."/>
            <person name="Usadel B."/>
            <person name="Fernie A.R."/>
            <person name="Wen W."/>
        </authorList>
    </citation>
    <scope>NUCLEOTIDE SEQUENCE [LARGE SCALE GENOMIC DNA]</scope>
    <source>
        <strain evidence="4">cv. G240</strain>
    </source>
</reference>
<dbReference type="EMBL" id="JACBKZ010000003">
    <property type="protein sequence ID" value="KAF5955793.1"/>
    <property type="molecule type" value="Genomic_DNA"/>
</dbReference>